<dbReference type="Proteomes" id="UP000738325">
    <property type="component" value="Unassembled WGS sequence"/>
</dbReference>
<keyword evidence="4" id="KW-1185">Reference proteome</keyword>
<dbReference type="InterPro" id="IPR000719">
    <property type="entry name" value="Prot_kinase_dom"/>
</dbReference>
<gene>
    <name evidence="3" type="ORF">BGZ99_003287</name>
</gene>
<dbReference type="Pfam" id="PF00069">
    <property type="entry name" value="Pkinase"/>
    <property type="match status" value="1"/>
</dbReference>
<feature type="binding site" evidence="1">
    <location>
        <position position="40"/>
    </location>
    <ligand>
        <name>ATP</name>
        <dbReference type="ChEBI" id="CHEBI:30616"/>
    </ligand>
</feature>
<evidence type="ECO:0000313" key="3">
    <source>
        <dbReference type="EMBL" id="KAG0301811.1"/>
    </source>
</evidence>
<feature type="non-terminal residue" evidence="3">
    <location>
        <position position="59"/>
    </location>
</feature>
<feature type="domain" description="Protein kinase" evidence="2">
    <location>
        <begin position="11"/>
        <end position="59"/>
    </location>
</feature>
<evidence type="ECO:0000313" key="4">
    <source>
        <dbReference type="Proteomes" id="UP000738325"/>
    </source>
</evidence>
<protein>
    <recommendedName>
        <fullName evidence="2">Protein kinase domain-containing protein</fullName>
    </recommendedName>
</protein>
<sequence length="59" mass="6580">MSAPTIVPCKYRTGRTLGQGTYAVVKEAVQIETGKRYAVKVISKKLMQGKEHMIRNEIA</sequence>
<dbReference type="SUPFAM" id="SSF56112">
    <property type="entry name" value="Protein kinase-like (PK-like)"/>
    <property type="match status" value="1"/>
</dbReference>
<dbReference type="PROSITE" id="PS50011">
    <property type="entry name" value="PROTEIN_KINASE_DOM"/>
    <property type="match status" value="1"/>
</dbReference>
<dbReference type="Gene3D" id="3.30.200.20">
    <property type="entry name" value="Phosphorylase Kinase, domain 1"/>
    <property type="match status" value="1"/>
</dbReference>
<organism evidence="3 4">
    <name type="scientific">Dissophora globulifera</name>
    <dbReference type="NCBI Taxonomy" id="979702"/>
    <lineage>
        <taxon>Eukaryota</taxon>
        <taxon>Fungi</taxon>
        <taxon>Fungi incertae sedis</taxon>
        <taxon>Mucoromycota</taxon>
        <taxon>Mortierellomycotina</taxon>
        <taxon>Mortierellomycetes</taxon>
        <taxon>Mortierellales</taxon>
        <taxon>Mortierellaceae</taxon>
        <taxon>Dissophora</taxon>
    </lineage>
</organism>
<dbReference type="GO" id="GO:0005524">
    <property type="term" value="F:ATP binding"/>
    <property type="evidence" value="ECO:0007669"/>
    <property type="project" value="UniProtKB-UniRule"/>
</dbReference>
<name>A0A9P6QWY1_9FUNG</name>
<dbReference type="GO" id="GO:0004672">
    <property type="term" value="F:protein kinase activity"/>
    <property type="evidence" value="ECO:0007669"/>
    <property type="project" value="InterPro"/>
</dbReference>
<keyword evidence="1" id="KW-0547">Nucleotide-binding</keyword>
<proteinExistence type="predicted"/>
<keyword evidence="1" id="KW-0067">ATP-binding</keyword>
<dbReference type="InterPro" id="IPR017441">
    <property type="entry name" value="Protein_kinase_ATP_BS"/>
</dbReference>
<reference evidence="3" key="1">
    <citation type="journal article" date="2020" name="Fungal Divers.">
        <title>Resolving the Mortierellaceae phylogeny through synthesis of multi-gene phylogenetics and phylogenomics.</title>
        <authorList>
            <person name="Vandepol N."/>
            <person name="Liber J."/>
            <person name="Desiro A."/>
            <person name="Na H."/>
            <person name="Kennedy M."/>
            <person name="Barry K."/>
            <person name="Grigoriev I.V."/>
            <person name="Miller A.N."/>
            <person name="O'Donnell K."/>
            <person name="Stajich J.E."/>
            <person name="Bonito G."/>
        </authorList>
    </citation>
    <scope>NUCLEOTIDE SEQUENCE</scope>
    <source>
        <strain evidence="3">REB-010B</strain>
    </source>
</reference>
<dbReference type="EMBL" id="JAAAIP010002098">
    <property type="protein sequence ID" value="KAG0301811.1"/>
    <property type="molecule type" value="Genomic_DNA"/>
</dbReference>
<dbReference type="AlphaFoldDB" id="A0A9P6QWY1"/>
<evidence type="ECO:0000259" key="2">
    <source>
        <dbReference type="PROSITE" id="PS50011"/>
    </source>
</evidence>
<comment type="caution">
    <text evidence="3">The sequence shown here is derived from an EMBL/GenBank/DDBJ whole genome shotgun (WGS) entry which is preliminary data.</text>
</comment>
<accession>A0A9P6QWY1</accession>
<dbReference type="InterPro" id="IPR011009">
    <property type="entry name" value="Kinase-like_dom_sf"/>
</dbReference>
<evidence type="ECO:0000256" key="1">
    <source>
        <dbReference type="PROSITE-ProRule" id="PRU10141"/>
    </source>
</evidence>
<dbReference type="PROSITE" id="PS00107">
    <property type="entry name" value="PROTEIN_KINASE_ATP"/>
    <property type="match status" value="1"/>
</dbReference>
<dbReference type="OrthoDB" id="40902at2759"/>